<keyword evidence="1" id="KW-1133">Transmembrane helix</keyword>
<dbReference type="EMBL" id="JALXKZ020000039">
    <property type="protein sequence ID" value="MCV7629844.1"/>
    <property type="molecule type" value="Genomic_DNA"/>
</dbReference>
<feature type="region of interest" description="Disordered" evidence="2">
    <location>
        <begin position="279"/>
        <end position="321"/>
    </location>
</feature>
<feature type="transmembrane region" description="Helical" evidence="1">
    <location>
        <begin position="219"/>
        <end position="241"/>
    </location>
</feature>
<dbReference type="GO" id="GO:0005886">
    <property type="term" value="C:plasma membrane"/>
    <property type="evidence" value="ECO:0007669"/>
    <property type="project" value="UniProtKB-SubCell"/>
</dbReference>
<evidence type="ECO:0000313" key="4">
    <source>
        <dbReference type="Proteomes" id="UP001205867"/>
    </source>
</evidence>
<reference evidence="3" key="1">
    <citation type="submission" date="2023-06" db="EMBL/GenBank/DDBJ databases">
        <title>lsaBGC provides a comprehensive framework for evolutionary analysis of biosynthetic gene clusters within focal taxa.</title>
        <authorList>
            <person name="Salamzade R."/>
            <person name="Sandstrom S."/>
            <person name="Kalan L.R."/>
        </authorList>
    </citation>
    <scope>NUCLEOTIDE SEQUENCE</scope>
    <source>
        <strain evidence="3">P3-SID899</strain>
    </source>
</reference>
<proteinExistence type="inferred from homology"/>
<gene>
    <name evidence="3" type="ORF">M3A82_010960</name>
</gene>
<keyword evidence="1" id="KW-1003">Cell membrane</keyword>
<dbReference type="Proteomes" id="UP001205867">
    <property type="component" value="Unassembled WGS sequence"/>
</dbReference>
<dbReference type="AlphaFoldDB" id="A0AAP3ETT3"/>
<comment type="caution">
    <text evidence="3">The sequence shown here is derived from an EMBL/GenBank/DDBJ whole genome shotgun (WGS) entry which is preliminary data.</text>
</comment>
<evidence type="ECO:0000313" key="3">
    <source>
        <dbReference type="EMBL" id="MCV7629844.1"/>
    </source>
</evidence>
<evidence type="ECO:0000256" key="2">
    <source>
        <dbReference type="SAM" id="MobiDB-lite"/>
    </source>
</evidence>
<protein>
    <recommendedName>
        <fullName evidence="1">SURF1-like protein</fullName>
    </recommendedName>
</protein>
<comment type="subcellular location">
    <subcellularLocation>
        <location evidence="1">Cell membrane</location>
        <topology evidence="1">Multi-pass membrane protein</topology>
    </subcellularLocation>
</comment>
<dbReference type="Pfam" id="PF02104">
    <property type="entry name" value="SURF1"/>
    <property type="match status" value="1"/>
</dbReference>
<dbReference type="CDD" id="cd06662">
    <property type="entry name" value="SURF1"/>
    <property type="match status" value="1"/>
</dbReference>
<keyword evidence="1" id="KW-0812">Transmembrane</keyword>
<organism evidence="3 4">
    <name type="scientific">Micrococcus luteus</name>
    <name type="common">Micrococcus lysodeikticus</name>
    <dbReference type="NCBI Taxonomy" id="1270"/>
    <lineage>
        <taxon>Bacteria</taxon>
        <taxon>Bacillati</taxon>
        <taxon>Actinomycetota</taxon>
        <taxon>Actinomycetes</taxon>
        <taxon>Micrococcales</taxon>
        <taxon>Micrococcaceae</taxon>
        <taxon>Micrococcus</taxon>
    </lineage>
</organism>
<sequence>MLRTALKPVWLATLVLALVAAAVFVALSKWQFESAETNAPPPRTQTEHAVPFLEHVRPYEALLGSQADQVVTVEGEFVPGTDVLVGPRLLNGRDGYWTVTALRVAGAPDGEVVPVVRGWSADADVVDPAPTGQVTVTGRLLPPDGPLPREAAAEDTADRLLYRSLAPAQLVNVWDEPSYAAYVAAFEMVDAAGAETGAAGPGGLEPVWVAPQPEETQIIWLNVFYAVEWMLFAGFALFLWWRFVRDDHLRDEHERRLDEEWAAQWRAEELERRRAAAREAKERAVAAQAAAHPRQDHDDDGAARPDPRDPGPRGPREEQSR</sequence>
<name>A0AAP3ETT3_MICLU</name>
<dbReference type="InterPro" id="IPR002994">
    <property type="entry name" value="Surf1/Shy1"/>
</dbReference>
<keyword evidence="1" id="KW-0472">Membrane</keyword>
<accession>A0AAP3ETT3</accession>
<feature type="compositionally biased region" description="Basic and acidic residues" evidence="2">
    <location>
        <begin position="293"/>
        <end position="321"/>
    </location>
</feature>
<dbReference type="RefSeq" id="WP_002857602.1">
    <property type="nucleotide sequence ID" value="NZ_CP082331.1"/>
</dbReference>
<comment type="similarity">
    <text evidence="1">Belongs to the SURF1 family.</text>
</comment>
<evidence type="ECO:0000256" key="1">
    <source>
        <dbReference type="RuleBase" id="RU363076"/>
    </source>
</evidence>
<dbReference type="PROSITE" id="PS50895">
    <property type="entry name" value="SURF1"/>
    <property type="match status" value="1"/>
</dbReference>
<comment type="caution">
    <text evidence="1">Lacks conserved residue(s) required for the propagation of feature annotation.</text>
</comment>